<dbReference type="Proteomes" id="UP001500469">
    <property type="component" value="Unassembled WGS sequence"/>
</dbReference>
<dbReference type="InterPro" id="IPR025255">
    <property type="entry name" value="DUF4202"/>
</dbReference>
<evidence type="ECO:0000313" key="1">
    <source>
        <dbReference type="EMBL" id="GAA0878150.1"/>
    </source>
</evidence>
<dbReference type="PANTHER" id="PTHR41729">
    <property type="entry name" value="GLUTAMYL-TRNA SYNTHETASE"/>
    <property type="match status" value="1"/>
</dbReference>
<evidence type="ECO:0008006" key="3">
    <source>
        <dbReference type="Google" id="ProtNLM"/>
    </source>
</evidence>
<gene>
    <name evidence="1" type="ORF">GCM10009119_11180</name>
</gene>
<evidence type="ECO:0000313" key="2">
    <source>
        <dbReference type="Proteomes" id="UP001500469"/>
    </source>
</evidence>
<accession>A0ABN1MXF3</accession>
<organism evidence="1 2">
    <name type="scientific">Algoriphagus jejuensis</name>
    <dbReference type="NCBI Taxonomy" id="419934"/>
    <lineage>
        <taxon>Bacteria</taxon>
        <taxon>Pseudomonadati</taxon>
        <taxon>Bacteroidota</taxon>
        <taxon>Cytophagia</taxon>
        <taxon>Cytophagales</taxon>
        <taxon>Cyclobacteriaceae</taxon>
        <taxon>Algoriphagus</taxon>
    </lineage>
</organism>
<reference evidence="1 2" key="1">
    <citation type="journal article" date="2019" name="Int. J. Syst. Evol. Microbiol.">
        <title>The Global Catalogue of Microorganisms (GCM) 10K type strain sequencing project: providing services to taxonomists for standard genome sequencing and annotation.</title>
        <authorList>
            <consortium name="The Broad Institute Genomics Platform"/>
            <consortium name="The Broad Institute Genome Sequencing Center for Infectious Disease"/>
            <person name="Wu L."/>
            <person name="Ma J."/>
        </authorList>
    </citation>
    <scope>NUCLEOTIDE SEQUENCE [LARGE SCALE GENOMIC DNA]</scope>
    <source>
        <strain evidence="1 2">JCM 16112</strain>
    </source>
</reference>
<keyword evidence="2" id="KW-1185">Reference proteome</keyword>
<dbReference type="Pfam" id="PF13875">
    <property type="entry name" value="DUF4202"/>
    <property type="match status" value="1"/>
</dbReference>
<protein>
    <recommendedName>
        <fullName evidence="3">DUF4202 domain-containing protein</fullName>
    </recommendedName>
</protein>
<dbReference type="PANTHER" id="PTHR41729:SF1">
    <property type="entry name" value="GLUTAMYL-TRNA SYNTHETASE"/>
    <property type="match status" value="1"/>
</dbReference>
<name>A0ABN1MXF3_9BACT</name>
<sequence length="208" mass="24410">MSILDLLINPNPMTPSERAIQAIDQINAEDPTKEVWKGKAFPKELLYSHRMTKKLGEFAPDASEHLKIAARAQHIGRWKIQRSEYPMDRTGYLTWREELKKMHADLTGKILTELDFEEAFISRVKFLIRKKQLKTDFETQLLEDVVCLVFLEHYLEDFVAKHEFEKIKDILRKTWGKMSEKAQKEALQLNFSSQSLRIIQEALFDSND</sequence>
<dbReference type="EMBL" id="BAAAFI010000004">
    <property type="protein sequence ID" value="GAA0878150.1"/>
    <property type="molecule type" value="Genomic_DNA"/>
</dbReference>
<comment type="caution">
    <text evidence="1">The sequence shown here is derived from an EMBL/GenBank/DDBJ whole genome shotgun (WGS) entry which is preliminary data.</text>
</comment>
<proteinExistence type="predicted"/>